<organism evidence="1">
    <name type="scientific">Myoviridae sp. ctk6V34</name>
    <dbReference type="NCBI Taxonomy" id="2825164"/>
    <lineage>
        <taxon>Viruses</taxon>
        <taxon>Duplodnaviria</taxon>
        <taxon>Heunggongvirae</taxon>
        <taxon>Uroviricota</taxon>
        <taxon>Caudoviricetes</taxon>
    </lineage>
</organism>
<evidence type="ECO:0000313" key="1">
    <source>
        <dbReference type="EMBL" id="DAG01297.1"/>
    </source>
</evidence>
<proteinExistence type="predicted"/>
<dbReference type="EMBL" id="BK016190">
    <property type="protein sequence ID" value="DAG01297.1"/>
    <property type="molecule type" value="Genomic_DNA"/>
</dbReference>
<reference evidence="1" key="1">
    <citation type="journal article" date="2021" name="Proc. Natl. Acad. Sci. U.S.A.">
        <title>A Catalog of Tens of Thousands of Viruses from Human Metagenomes Reveals Hidden Associations with Chronic Diseases.</title>
        <authorList>
            <person name="Tisza M.J."/>
            <person name="Buck C.B."/>
        </authorList>
    </citation>
    <scope>NUCLEOTIDE SEQUENCE</scope>
    <source>
        <strain evidence="1">Ctk6V34</strain>
    </source>
</reference>
<protein>
    <submittedName>
        <fullName evidence="1">Uncharacterized protein</fullName>
    </submittedName>
</protein>
<sequence>MALADRIIIDGKRYDVPVSDVVRNADVLDKYANRTENGDLKRKGIGVYYNYEISFGFTTNTAAYNSLYNKLTEAKEFHNVTVPASSGDFSFKAYITKVSDKMLAQYKGKNYFGELKASFTAKAPARRF</sequence>
<name>A0A8S5V3I2_9CAUD</name>
<accession>A0A8S5V3I2</accession>